<dbReference type="EMBL" id="JAXOVW010000256">
    <property type="protein sequence ID" value="MDZ5610798.1"/>
    <property type="molecule type" value="Genomic_DNA"/>
</dbReference>
<organism evidence="1 2">
    <name type="scientific">Bacillus bingmayongensis</name>
    <dbReference type="NCBI Taxonomy" id="1150157"/>
    <lineage>
        <taxon>Bacteria</taxon>
        <taxon>Bacillati</taxon>
        <taxon>Bacillota</taxon>
        <taxon>Bacilli</taxon>
        <taxon>Bacillales</taxon>
        <taxon>Bacillaceae</taxon>
        <taxon>Bacillus</taxon>
    </lineage>
</organism>
<dbReference type="RefSeq" id="WP_374219946.1">
    <property type="nucleotide sequence ID" value="NZ_JAXOVW010000256.1"/>
</dbReference>
<proteinExistence type="predicted"/>
<gene>
    <name evidence="1" type="ORF">U2I54_28430</name>
</gene>
<dbReference type="Proteomes" id="UP001291930">
    <property type="component" value="Unassembled WGS sequence"/>
</dbReference>
<accession>A0ABU5K538</accession>
<evidence type="ECO:0000313" key="1">
    <source>
        <dbReference type="EMBL" id="MDZ5610798.1"/>
    </source>
</evidence>
<sequence length="64" mass="7501">MIEQLRNIGLSDLEVRCYLTLHEESNKIPMPIKSLTMLYVNAGFIVNVKFEIIKVKYIYVKRAL</sequence>
<protein>
    <submittedName>
        <fullName evidence="1">Uncharacterized protein</fullName>
    </submittedName>
</protein>
<reference evidence="2" key="1">
    <citation type="submission" date="2023-11" db="EMBL/GenBank/DDBJ databases">
        <title>Genome Sequence of Bacillus pseudomycoides stain BUPM19.</title>
        <authorList>
            <person name="Farhat A."/>
        </authorList>
    </citation>
    <scope>NUCLEOTIDE SEQUENCE [LARGE SCALE GENOMIC DNA]</scope>
    <source>
        <strain evidence="2">BUPM19</strain>
    </source>
</reference>
<keyword evidence="2" id="KW-1185">Reference proteome</keyword>
<name>A0ABU5K538_9BACI</name>
<comment type="caution">
    <text evidence="1">The sequence shown here is derived from an EMBL/GenBank/DDBJ whole genome shotgun (WGS) entry which is preliminary data.</text>
</comment>
<evidence type="ECO:0000313" key="2">
    <source>
        <dbReference type="Proteomes" id="UP001291930"/>
    </source>
</evidence>